<dbReference type="RefSeq" id="WP_015816000.1">
    <property type="nucleotide sequence ID" value="NC_013009.1"/>
</dbReference>
<dbReference type="EMBL" id="CP001431">
    <property type="protein sequence ID" value="ACT69109.1"/>
    <property type="molecule type" value="Genomic_DNA"/>
</dbReference>
<sequence length="266" mass="28819">MGTNEKIWIACGVVGFLLLLALAAGLYWLCKARARRAVESTLEDVRVTGLVPGMEGVLFSSDELLGPAGATEPTWDSDVVILDTSSGALGRECYSEDNELYRVLGIAGREIDEDVRKNVGRSSFVCGPKGCTSAGYKWSLVHVCPPGLHNPSGFTDPRDEVYEAVSEAAQSLFSYSLLRHVDEIVNTREADRGLTILIQVPFSEPHGEVVSKHGQAKIFAECFAVIGTPAVRERLGARVKVCCGDEETRGICAEAVFRVNRDAQAR</sequence>
<protein>
    <recommendedName>
        <fullName evidence="4">Macro domain-containing protein</fullName>
    </recommendedName>
</protein>
<dbReference type="KEGG" id="nri:NRI_0111"/>
<feature type="transmembrane region" description="Helical" evidence="1">
    <location>
        <begin position="6"/>
        <end position="30"/>
    </location>
</feature>
<keyword evidence="1" id="KW-0812">Transmembrane</keyword>
<gene>
    <name evidence="2" type="ordered locus">NRI_0111</name>
</gene>
<dbReference type="HOGENOM" id="CLU_1045203_0_0_5"/>
<evidence type="ECO:0000313" key="3">
    <source>
        <dbReference type="Proteomes" id="UP000001627"/>
    </source>
</evidence>
<keyword evidence="3" id="KW-1185">Reference proteome</keyword>
<proteinExistence type="predicted"/>
<dbReference type="Proteomes" id="UP000001627">
    <property type="component" value="Chromosome"/>
</dbReference>
<name>C6V3Z2_NEORI</name>
<evidence type="ECO:0000313" key="2">
    <source>
        <dbReference type="EMBL" id="ACT69109.1"/>
    </source>
</evidence>
<evidence type="ECO:0008006" key="4">
    <source>
        <dbReference type="Google" id="ProtNLM"/>
    </source>
</evidence>
<reference evidence="2 3" key="1">
    <citation type="journal article" date="2009" name="Nucleic Acids Res.">
        <title>Analysis of complete genome sequence of Neorickettsia risticii: causative agent of Potomac horse fever.</title>
        <authorList>
            <person name="Lin M."/>
            <person name="Zhang C."/>
            <person name="Gibson K."/>
            <person name="Rikihisa Y."/>
        </authorList>
    </citation>
    <scope>NUCLEOTIDE SEQUENCE [LARGE SCALE GENOMIC DNA]</scope>
    <source>
        <strain evidence="2 3">Illinois</strain>
    </source>
</reference>
<keyword evidence="1" id="KW-0472">Membrane</keyword>
<dbReference type="OrthoDB" id="7165788at2"/>
<evidence type="ECO:0000256" key="1">
    <source>
        <dbReference type="SAM" id="Phobius"/>
    </source>
</evidence>
<organism evidence="2 3">
    <name type="scientific">Neorickettsia risticii (strain Illinois)</name>
    <dbReference type="NCBI Taxonomy" id="434131"/>
    <lineage>
        <taxon>Bacteria</taxon>
        <taxon>Pseudomonadati</taxon>
        <taxon>Pseudomonadota</taxon>
        <taxon>Alphaproteobacteria</taxon>
        <taxon>Rickettsiales</taxon>
        <taxon>Anaplasmataceae</taxon>
        <taxon>Neorickettsia</taxon>
    </lineage>
</organism>
<keyword evidence="1" id="KW-1133">Transmembrane helix</keyword>
<dbReference type="AlphaFoldDB" id="C6V3Z2"/>
<accession>C6V3Z2</accession>